<keyword evidence="7" id="KW-0862">Zinc</keyword>
<dbReference type="GO" id="GO:0009423">
    <property type="term" value="P:chorismate biosynthetic process"/>
    <property type="evidence" value="ECO:0007669"/>
    <property type="project" value="UniProtKB-UniRule"/>
</dbReference>
<comment type="cofactor">
    <cofactor evidence="2">
        <name>Co(2+)</name>
        <dbReference type="ChEBI" id="CHEBI:48828"/>
    </cofactor>
</comment>
<evidence type="ECO:0000256" key="2">
    <source>
        <dbReference type="ARBA" id="ARBA00001941"/>
    </source>
</evidence>
<evidence type="ECO:0000259" key="12">
    <source>
        <dbReference type="Pfam" id="PF01761"/>
    </source>
</evidence>
<dbReference type="EMBL" id="CP022386">
    <property type="protein sequence ID" value="ATA85744.1"/>
    <property type="molecule type" value="Genomic_DNA"/>
</dbReference>
<reference evidence="15" key="1">
    <citation type="submission" date="2017-06" db="EMBL/GenBank/DDBJ databases">
        <title>Capnocytophaga spp. assemblies.</title>
        <authorList>
            <person name="Gulvik C.A."/>
        </authorList>
    </citation>
    <scope>NUCLEOTIDE SEQUENCE [LARGE SCALE GENOMIC DNA]</scope>
    <source>
        <strain evidence="15">H1496</strain>
    </source>
</reference>
<dbReference type="GO" id="GO:0003856">
    <property type="term" value="F:3-dehydroquinate synthase activity"/>
    <property type="evidence" value="ECO:0007669"/>
    <property type="project" value="UniProtKB-UniRule"/>
</dbReference>
<dbReference type="GeneID" id="84807022"/>
<dbReference type="RefSeq" id="WP_095909238.1">
    <property type="nucleotide sequence ID" value="NZ_CP022386.1"/>
</dbReference>
<dbReference type="Gene3D" id="3.40.50.1970">
    <property type="match status" value="1"/>
</dbReference>
<evidence type="ECO:0000256" key="8">
    <source>
        <dbReference type="ARBA" id="ARBA00023027"/>
    </source>
</evidence>
<dbReference type="PIRSF" id="PIRSF001455">
    <property type="entry name" value="DHQ_synth"/>
    <property type="match status" value="1"/>
</dbReference>
<name>A0A250FKY3_9FLAO</name>
<dbReference type="GO" id="GO:0009073">
    <property type="term" value="P:aromatic amino acid family biosynthetic process"/>
    <property type="evidence" value="ECO:0007669"/>
    <property type="project" value="InterPro"/>
</dbReference>
<dbReference type="PANTHER" id="PTHR43622">
    <property type="entry name" value="3-DEHYDROQUINATE SYNTHASE"/>
    <property type="match status" value="1"/>
</dbReference>
<dbReference type="OrthoDB" id="9806583at2"/>
<feature type="domain" description="3-dehydroquinate synthase C-terminal" evidence="13">
    <location>
        <begin position="176"/>
        <end position="318"/>
    </location>
</feature>
<comment type="cofactor">
    <cofactor evidence="1">
        <name>NAD(+)</name>
        <dbReference type="ChEBI" id="CHEBI:57540"/>
    </cofactor>
</comment>
<dbReference type="Pfam" id="PF24621">
    <property type="entry name" value="DHQS_C"/>
    <property type="match status" value="1"/>
</dbReference>
<proteinExistence type="predicted"/>
<dbReference type="GO" id="GO:0000166">
    <property type="term" value="F:nucleotide binding"/>
    <property type="evidence" value="ECO:0007669"/>
    <property type="project" value="UniProtKB-KW"/>
</dbReference>
<keyword evidence="9" id="KW-0456">Lyase</keyword>
<dbReference type="KEGG" id="cgh:CGC50_00375"/>
<protein>
    <recommendedName>
        <fullName evidence="11">3-dehydroquinate synthase</fullName>
        <ecNumber evidence="11">4.2.3.4</ecNumber>
    </recommendedName>
</protein>
<evidence type="ECO:0000256" key="10">
    <source>
        <dbReference type="ARBA" id="ARBA00023285"/>
    </source>
</evidence>
<dbReference type="NCBIfam" id="TIGR01357">
    <property type="entry name" value="aroB"/>
    <property type="match status" value="1"/>
</dbReference>
<accession>A0A250FKY3</accession>
<evidence type="ECO:0000256" key="5">
    <source>
        <dbReference type="ARBA" id="ARBA00022723"/>
    </source>
</evidence>
<feature type="domain" description="3-dehydroquinate synthase N-terminal" evidence="12">
    <location>
        <begin position="62"/>
        <end position="174"/>
    </location>
</feature>
<dbReference type="CDD" id="cd08195">
    <property type="entry name" value="DHQS"/>
    <property type="match status" value="1"/>
</dbReference>
<sequence>MKYNQIDTGAYTIYFAEEGYKYLADYIKEKKYSKIFVLSDTHTHECCVYTFLQKFPFEVEIIEVEAGEEYKTLDTCLSLWQTLSDLEADRKSLLINVGGGVVTDMGGFVASTFKRGIDFINIPTSLLAMVDASIGGKTGVDLGTLKNQIGVIENPKLLLIDVNYLNTLPKEEFRSGLAEMFKHGLIQSPAYWEKMRHLSTLTTDDLEEIIYQSVVIKYQVVSEDPKEQGLRKILNFGHTLGHAIESYALSHREKRLLHGEAVAIGMILAAYISHKVLQFPWDKVEEIKTTLLEYFPQENFTSQEREAIQQLLKYDKKNAYGRIYFVLLEEIGKPKWDIEVPSSLIKEAFDYYSINH</sequence>
<dbReference type="InterPro" id="IPR030960">
    <property type="entry name" value="DHQS/DOIS_N"/>
</dbReference>
<dbReference type="InterPro" id="IPR030963">
    <property type="entry name" value="DHQ_synth_fam"/>
</dbReference>
<evidence type="ECO:0000259" key="13">
    <source>
        <dbReference type="Pfam" id="PF24621"/>
    </source>
</evidence>
<dbReference type="EC" id="4.2.3.4" evidence="11"/>
<dbReference type="InterPro" id="IPR016037">
    <property type="entry name" value="DHQ_synth_AroB"/>
</dbReference>
<evidence type="ECO:0000256" key="6">
    <source>
        <dbReference type="ARBA" id="ARBA00022741"/>
    </source>
</evidence>
<dbReference type="SUPFAM" id="SSF56796">
    <property type="entry name" value="Dehydroquinate synthase-like"/>
    <property type="match status" value="1"/>
</dbReference>
<evidence type="ECO:0000313" key="14">
    <source>
        <dbReference type="EMBL" id="ATA85744.1"/>
    </source>
</evidence>
<dbReference type="FunFam" id="3.40.50.1970:FF:000007">
    <property type="entry name" value="Pentafunctional AROM polypeptide"/>
    <property type="match status" value="1"/>
</dbReference>
<evidence type="ECO:0000256" key="3">
    <source>
        <dbReference type="ARBA" id="ARBA00001947"/>
    </source>
</evidence>
<dbReference type="GO" id="GO:0005737">
    <property type="term" value="C:cytoplasm"/>
    <property type="evidence" value="ECO:0007669"/>
    <property type="project" value="InterPro"/>
</dbReference>
<keyword evidence="10" id="KW-0170">Cobalt</keyword>
<keyword evidence="5" id="KW-0479">Metal-binding</keyword>
<evidence type="ECO:0000256" key="11">
    <source>
        <dbReference type="NCBIfam" id="TIGR01357"/>
    </source>
</evidence>
<gene>
    <name evidence="14" type="primary">aroB</name>
    <name evidence="14" type="ORF">CGC50_00375</name>
</gene>
<dbReference type="PANTHER" id="PTHR43622:SF1">
    <property type="entry name" value="3-DEHYDROQUINATE SYNTHASE"/>
    <property type="match status" value="1"/>
</dbReference>
<dbReference type="InterPro" id="IPR050071">
    <property type="entry name" value="Dehydroquinate_synthase"/>
</dbReference>
<dbReference type="InterPro" id="IPR056179">
    <property type="entry name" value="DHQS_C"/>
</dbReference>
<evidence type="ECO:0000256" key="7">
    <source>
        <dbReference type="ARBA" id="ARBA00022833"/>
    </source>
</evidence>
<dbReference type="Proteomes" id="UP000217250">
    <property type="component" value="Chromosome"/>
</dbReference>
<dbReference type="Gene3D" id="1.20.1090.10">
    <property type="entry name" value="Dehydroquinate synthase-like - alpha domain"/>
    <property type="match status" value="1"/>
</dbReference>
<comment type="cofactor">
    <cofactor evidence="3">
        <name>Zn(2+)</name>
        <dbReference type="ChEBI" id="CHEBI:29105"/>
    </cofactor>
</comment>
<keyword evidence="8" id="KW-0520">NAD</keyword>
<organism evidence="14 15">
    <name type="scientific">Capnocytophaga gingivalis</name>
    <dbReference type="NCBI Taxonomy" id="1017"/>
    <lineage>
        <taxon>Bacteria</taxon>
        <taxon>Pseudomonadati</taxon>
        <taxon>Bacteroidota</taxon>
        <taxon>Flavobacteriia</taxon>
        <taxon>Flavobacteriales</taxon>
        <taxon>Flavobacteriaceae</taxon>
        <taxon>Capnocytophaga</taxon>
    </lineage>
</organism>
<evidence type="ECO:0000313" key="15">
    <source>
        <dbReference type="Proteomes" id="UP000217250"/>
    </source>
</evidence>
<dbReference type="GO" id="GO:0046872">
    <property type="term" value="F:metal ion binding"/>
    <property type="evidence" value="ECO:0007669"/>
    <property type="project" value="UniProtKB-KW"/>
</dbReference>
<dbReference type="AlphaFoldDB" id="A0A250FKY3"/>
<comment type="function">
    <text evidence="4">Catalyzes the conversion of 3-deoxy-D-arabino-heptulosonate 7-phosphate (DAHP) to dehydroquinate (DHQ).</text>
</comment>
<dbReference type="Pfam" id="PF01761">
    <property type="entry name" value="DHQ_synthase"/>
    <property type="match status" value="1"/>
</dbReference>
<keyword evidence="6" id="KW-0547">Nucleotide-binding</keyword>
<evidence type="ECO:0000256" key="1">
    <source>
        <dbReference type="ARBA" id="ARBA00001911"/>
    </source>
</evidence>
<evidence type="ECO:0000256" key="4">
    <source>
        <dbReference type="ARBA" id="ARBA00003485"/>
    </source>
</evidence>
<evidence type="ECO:0000256" key="9">
    <source>
        <dbReference type="ARBA" id="ARBA00023239"/>
    </source>
</evidence>